<comment type="cofactor">
    <cofactor evidence="1 4">
        <name>pyridoxal 5'-phosphate</name>
        <dbReference type="ChEBI" id="CHEBI:597326"/>
    </cofactor>
</comment>
<dbReference type="SUPFAM" id="SSF53383">
    <property type="entry name" value="PLP-dependent transferases"/>
    <property type="match status" value="1"/>
</dbReference>
<dbReference type="Pfam" id="PF00282">
    <property type="entry name" value="Pyridoxal_deC"/>
    <property type="match status" value="1"/>
</dbReference>
<dbReference type="RefSeq" id="WP_234360786.1">
    <property type="nucleotide sequence ID" value="NZ_JARAUR010000011.1"/>
</dbReference>
<dbReference type="EMBL" id="JARAYU010000016">
    <property type="protein sequence ID" value="MDX3704815.1"/>
    <property type="molecule type" value="Genomic_DNA"/>
</dbReference>
<evidence type="ECO:0000256" key="2">
    <source>
        <dbReference type="ARBA" id="ARBA00022898"/>
    </source>
</evidence>
<comment type="similarity">
    <text evidence="4">Belongs to the group II decarboxylase family.</text>
</comment>
<evidence type="ECO:0000256" key="1">
    <source>
        <dbReference type="ARBA" id="ARBA00001933"/>
    </source>
</evidence>
<proteinExistence type="inferred from homology"/>
<keyword evidence="3 4" id="KW-0456">Lyase</keyword>
<sequence length="80" mass="8608">MAVHIDGAYGGAVLAAPSVRHLYTGIERADSFIVDPHEMALRPLRLVRAALPGPDLGAPRTVSRRTISTPSTAMTTIRWT</sequence>
<dbReference type="Proteomes" id="UP001271274">
    <property type="component" value="Unassembled WGS sequence"/>
</dbReference>
<accession>A0ABU4NNZ9</accession>
<keyword evidence="6" id="KW-1185">Reference proteome</keyword>
<dbReference type="InterPro" id="IPR015424">
    <property type="entry name" value="PyrdxlP-dep_Trfase"/>
</dbReference>
<evidence type="ECO:0000313" key="6">
    <source>
        <dbReference type="Proteomes" id="UP001271274"/>
    </source>
</evidence>
<gene>
    <name evidence="5" type="ORF">PV662_34735</name>
</gene>
<dbReference type="InterPro" id="IPR002129">
    <property type="entry name" value="PyrdxlP-dep_de-COase"/>
</dbReference>
<dbReference type="InterPro" id="IPR015421">
    <property type="entry name" value="PyrdxlP-dep_Trfase_major"/>
</dbReference>
<protein>
    <submittedName>
        <fullName evidence="5">Pyridoxal-dependent decarboxylase</fullName>
    </submittedName>
</protein>
<comment type="caution">
    <text evidence="5">The sequence shown here is derived from an EMBL/GenBank/DDBJ whole genome shotgun (WGS) entry which is preliminary data.</text>
</comment>
<name>A0ABU4NNZ9_9ACTN</name>
<evidence type="ECO:0000313" key="5">
    <source>
        <dbReference type="EMBL" id="MDX3704815.1"/>
    </source>
</evidence>
<keyword evidence="2 4" id="KW-0663">Pyridoxal phosphate</keyword>
<reference evidence="5 6" key="1">
    <citation type="journal article" date="2023" name="Microb. Genom.">
        <title>Mesoterricola silvestris gen. nov., sp. nov., Mesoterricola sediminis sp. nov., Geothrix oryzae sp. nov., Geothrix edaphica sp. nov., Geothrix rubra sp. nov., and Geothrix limicola sp. nov., six novel members of Acidobacteriota isolated from soils.</title>
        <authorList>
            <person name="Weisberg A.J."/>
            <person name="Pearce E."/>
            <person name="Kramer C.G."/>
            <person name="Chang J.H."/>
            <person name="Clarke C.R."/>
        </authorList>
    </citation>
    <scope>NUCLEOTIDE SEQUENCE [LARGE SCALE GENOMIC DNA]</scope>
    <source>
        <strain evidence="5 6">ID09-01A</strain>
    </source>
</reference>
<organism evidence="5 6">
    <name type="scientific">Streptomyces europaeiscabiei</name>
    <dbReference type="NCBI Taxonomy" id="146819"/>
    <lineage>
        <taxon>Bacteria</taxon>
        <taxon>Bacillati</taxon>
        <taxon>Actinomycetota</taxon>
        <taxon>Actinomycetes</taxon>
        <taxon>Kitasatosporales</taxon>
        <taxon>Streptomycetaceae</taxon>
        <taxon>Streptomyces</taxon>
    </lineage>
</organism>
<dbReference type="Gene3D" id="3.40.640.10">
    <property type="entry name" value="Type I PLP-dependent aspartate aminotransferase-like (Major domain)"/>
    <property type="match status" value="1"/>
</dbReference>
<evidence type="ECO:0000256" key="4">
    <source>
        <dbReference type="RuleBase" id="RU000382"/>
    </source>
</evidence>
<evidence type="ECO:0000256" key="3">
    <source>
        <dbReference type="ARBA" id="ARBA00023239"/>
    </source>
</evidence>